<evidence type="ECO:0000256" key="3">
    <source>
        <dbReference type="ARBA" id="ARBA00022989"/>
    </source>
</evidence>
<keyword evidence="4 5" id="KW-0472">Membrane</keyword>
<protein>
    <recommendedName>
        <fullName evidence="8">DoxX family protein</fullName>
    </recommendedName>
</protein>
<evidence type="ECO:0000313" key="6">
    <source>
        <dbReference type="EMBL" id="RDC64227.1"/>
    </source>
</evidence>
<dbReference type="InterPro" id="IPR032808">
    <property type="entry name" value="DoxX"/>
</dbReference>
<evidence type="ECO:0000256" key="2">
    <source>
        <dbReference type="ARBA" id="ARBA00022692"/>
    </source>
</evidence>
<dbReference type="RefSeq" id="WP_115373414.1">
    <property type="nucleotide sequence ID" value="NZ_QASA01000001.1"/>
</dbReference>
<organism evidence="6 7">
    <name type="scientific">Adhaeribacter pallidiroseus</name>
    <dbReference type="NCBI Taxonomy" id="2072847"/>
    <lineage>
        <taxon>Bacteria</taxon>
        <taxon>Pseudomonadati</taxon>
        <taxon>Bacteroidota</taxon>
        <taxon>Cytophagia</taxon>
        <taxon>Cytophagales</taxon>
        <taxon>Hymenobacteraceae</taxon>
        <taxon>Adhaeribacter</taxon>
    </lineage>
</organism>
<feature type="transmembrane region" description="Helical" evidence="5">
    <location>
        <begin position="57"/>
        <end position="80"/>
    </location>
</feature>
<evidence type="ECO:0000256" key="1">
    <source>
        <dbReference type="ARBA" id="ARBA00004141"/>
    </source>
</evidence>
<keyword evidence="7" id="KW-1185">Reference proteome</keyword>
<feature type="transmembrane region" description="Helical" evidence="5">
    <location>
        <begin position="112"/>
        <end position="131"/>
    </location>
</feature>
<keyword evidence="2 5" id="KW-0812">Transmembrane</keyword>
<evidence type="ECO:0000256" key="5">
    <source>
        <dbReference type="SAM" id="Phobius"/>
    </source>
</evidence>
<accession>A0A369QLW1</accession>
<evidence type="ECO:0000256" key="4">
    <source>
        <dbReference type="ARBA" id="ARBA00023136"/>
    </source>
</evidence>
<keyword evidence="3 5" id="KW-1133">Transmembrane helix</keyword>
<dbReference type="Pfam" id="PF13564">
    <property type="entry name" value="DoxX_2"/>
    <property type="match status" value="1"/>
</dbReference>
<reference evidence="6 7" key="1">
    <citation type="submission" date="2018-04" db="EMBL/GenBank/DDBJ databases">
        <title>Adhaeribacter sp. HMF7616 genome sequencing and assembly.</title>
        <authorList>
            <person name="Kang H."/>
            <person name="Kang J."/>
            <person name="Cha I."/>
            <person name="Kim H."/>
            <person name="Joh K."/>
        </authorList>
    </citation>
    <scope>NUCLEOTIDE SEQUENCE [LARGE SCALE GENOMIC DNA]</scope>
    <source>
        <strain evidence="6 7">HMF7616</strain>
    </source>
</reference>
<dbReference type="GO" id="GO:0016020">
    <property type="term" value="C:membrane"/>
    <property type="evidence" value="ECO:0007669"/>
    <property type="project" value="UniProtKB-SubCell"/>
</dbReference>
<dbReference type="EMBL" id="QASA01000001">
    <property type="protein sequence ID" value="RDC64227.1"/>
    <property type="molecule type" value="Genomic_DNA"/>
</dbReference>
<evidence type="ECO:0000313" key="7">
    <source>
        <dbReference type="Proteomes" id="UP000253919"/>
    </source>
</evidence>
<comment type="subcellular location">
    <subcellularLocation>
        <location evidence="1">Membrane</location>
        <topology evidence="1">Multi-pass membrane protein</topology>
    </subcellularLocation>
</comment>
<dbReference type="PIRSF" id="PIRSF030066">
    <property type="entry name" value="UCP030066"/>
    <property type="match status" value="1"/>
</dbReference>
<dbReference type="AlphaFoldDB" id="A0A369QLW1"/>
<dbReference type="Proteomes" id="UP000253919">
    <property type="component" value="Unassembled WGS sequence"/>
</dbReference>
<sequence>MTNLLNFPVTSPYSKYRITVYWLVTVFLVFELFYGALWDFNLLNKGYVYSILNHLGYPLYLAAILAIGKIAAAVVILIPGLWLLKEWAYAGVVILFIGGFLSHVIVGDGFGQFIWSLLFGIMALVSWKLNYQSDKVKSILIK</sequence>
<evidence type="ECO:0008006" key="8">
    <source>
        <dbReference type="Google" id="ProtNLM"/>
    </source>
</evidence>
<name>A0A369QLW1_9BACT</name>
<gene>
    <name evidence="6" type="ORF">AHMF7616_02839</name>
</gene>
<dbReference type="OrthoDB" id="7960583at2"/>
<comment type="caution">
    <text evidence="6">The sequence shown here is derived from an EMBL/GenBank/DDBJ whole genome shotgun (WGS) entry which is preliminary data.</text>
</comment>
<feature type="transmembrane region" description="Helical" evidence="5">
    <location>
        <begin position="87"/>
        <end position="106"/>
    </location>
</feature>
<feature type="transmembrane region" description="Helical" evidence="5">
    <location>
        <begin position="20"/>
        <end position="37"/>
    </location>
</feature>
<dbReference type="InterPro" id="IPR016944">
    <property type="entry name" value="UCP030066"/>
</dbReference>
<proteinExistence type="predicted"/>